<protein>
    <submittedName>
        <fullName evidence="1">Uncharacterized protein</fullName>
    </submittedName>
</protein>
<dbReference type="AlphaFoldDB" id="A0A6C0E132"/>
<proteinExistence type="predicted"/>
<name>A0A6C0E132_9ZZZZ</name>
<accession>A0A6C0E132</accession>
<organism evidence="1">
    <name type="scientific">viral metagenome</name>
    <dbReference type="NCBI Taxonomy" id="1070528"/>
    <lineage>
        <taxon>unclassified sequences</taxon>
        <taxon>metagenomes</taxon>
        <taxon>organismal metagenomes</taxon>
    </lineage>
</organism>
<dbReference type="EMBL" id="MN739709">
    <property type="protein sequence ID" value="QHT22422.1"/>
    <property type="molecule type" value="Genomic_DNA"/>
</dbReference>
<reference evidence="1" key="1">
    <citation type="journal article" date="2020" name="Nature">
        <title>Giant virus diversity and host interactions through global metagenomics.</title>
        <authorList>
            <person name="Schulz F."/>
            <person name="Roux S."/>
            <person name="Paez-Espino D."/>
            <person name="Jungbluth S."/>
            <person name="Walsh D.A."/>
            <person name="Denef V.J."/>
            <person name="McMahon K.D."/>
            <person name="Konstantinidis K.T."/>
            <person name="Eloe-Fadrosh E.A."/>
            <person name="Kyrpides N.C."/>
            <person name="Woyke T."/>
        </authorList>
    </citation>
    <scope>NUCLEOTIDE SEQUENCE</scope>
    <source>
        <strain evidence="1">GVMAG-M-3300023179-111</strain>
    </source>
</reference>
<evidence type="ECO:0000313" key="1">
    <source>
        <dbReference type="EMBL" id="QHT22422.1"/>
    </source>
</evidence>
<sequence length="132" mass="15470">MSDSTFEEIRNLKTLGEIYELIKGKYPGWIMDALDSYSSDYPQLQKNWKIIADLSKNQIQKIIIVKNFENDEQHTYAELLSSMGFVVRTQYELYPCSVCKSAIPSENIYIKMKEHGINVPEKWKKKCVRCYS</sequence>